<dbReference type="PANTHER" id="PTHR43884">
    <property type="entry name" value="ACYL-COA DEHYDROGENASE"/>
    <property type="match status" value="1"/>
</dbReference>
<evidence type="ECO:0000256" key="4">
    <source>
        <dbReference type="ARBA" id="ARBA00022827"/>
    </source>
</evidence>
<dbReference type="SUPFAM" id="SSF47203">
    <property type="entry name" value="Acyl-CoA dehydrogenase C-terminal domain-like"/>
    <property type="match status" value="1"/>
</dbReference>
<dbReference type="InterPro" id="IPR006091">
    <property type="entry name" value="Acyl-CoA_Oxase/DH_mid-dom"/>
</dbReference>
<dbReference type="PANTHER" id="PTHR43884:SF12">
    <property type="entry name" value="ISOVALERYL-COA DEHYDROGENASE, MITOCHONDRIAL-RELATED"/>
    <property type="match status" value="1"/>
</dbReference>
<dbReference type="PROSITE" id="PS00072">
    <property type="entry name" value="ACYL_COA_DH_1"/>
    <property type="match status" value="1"/>
</dbReference>
<comment type="similarity">
    <text evidence="2 5">Belongs to the acyl-CoA dehydrogenase family.</text>
</comment>
<keyword evidence="3 5" id="KW-0285">Flavoprotein</keyword>
<dbReference type="InterPro" id="IPR009100">
    <property type="entry name" value="AcylCoA_DH/oxidase_NM_dom_sf"/>
</dbReference>
<gene>
    <name evidence="9" type="ORF">KSB_32830</name>
</gene>
<evidence type="ECO:0000256" key="5">
    <source>
        <dbReference type="RuleBase" id="RU362125"/>
    </source>
</evidence>
<organism evidence="9 10">
    <name type="scientific">Ktedonobacter robiniae</name>
    <dbReference type="NCBI Taxonomy" id="2778365"/>
    <lineage>
        <taxon>Bacteria</taxon>
        <taxon>Bacillati</taxon>
        <taxon>Chloroflexota</taxon>
        <taxon>Ktedonobacteria</taxon>
        <taxon>Ktedonobacterales</taxon>
        <taxon>Ktedonobacteraceae</taxon>
        <taxon>Ktedonobacter</taxon>
    </lineage>
</organism>
<comment type="cofactor">
    <cofactor evidence="1 5">
        <name>FAD</name>
        <dbReference type="ChEBI" id="CHEBI:57692"/>
    </cofactor>
</comment>
<keyword evidence="5" id="KW-0560">Oxidoreductase</keyword>
<keyword evidence="4 5" id="KW-0274">FAD</keyword>
<dbReference type="Pfam" id="PF02771">
    <property type="entry name" value="Acyl-CoA_dh_N"/>
    <property type="match status" value="1"/>
</dbReference>
<dbReference type="Pfam" id="PF02770">
    <property type="entry name" value="Acyl-CoA_dh_M"/>
    <property type="match status" value="1"/>
</dbReference>
<dbReference type="Pfam" id="PF00441">
    <property type="entry name" value="Acyl-CoA_dh_1"/>
    <property type="match status" value="1"/>
</dbReference>
<evidence type="ECO:0000313" key="10">
    <source>
        <dbReference type="Proteomes" id="UP000654345"/>
    </source>
</evidence>
<dbReference type="InterPro" id="IPR009075">
    <property type="entry name" value="AcylCo_DH/oxidase_C"/>
</dbReference>
<feature type="domain" description="Acyl-CoA oxidase/dehydrogenase middle" evidence="7">
    <location>
        <begin position="122"/>
        <end position="221"/>
    </location>
</feature>
<feature type="domain" description="Acyl-CoA dehydrogenase/oxidase C-terminal" evidence="6">
    <location>
        <begin position="233"/>
        <end position="381"/>
    </location>
</feature>
<dbReference type="RefSeq" id="WP_201371479.1">
    <property type="nucleotide sequence ID" value="NZ_BNJG01000001.1"/>
</dbReference>
<keyword evidence="10" id="KW-1185">Reference proteome</keyword>
<evidence type="ECO:0000259" key="6">
    <source>
        <dbReference type="Pfam" id="PF00441"/>
    </source>
</evidence>
<evidence type="ECO:0000256" key="1">
    <source>
        <dbReference type="ARBA" id="ARBA00001974"/>
    </source>
</evidence>
<dbReference type="InterPro" id="IPR037069">
    <property type="entry name" value="AcylCoA_DH/ox_N_sf"/>
</dbReference>
<accession>A0ABQ3UPX5</accession>
<dbReference type="PIRSF" id="PIRSF016578">
    <property type="entry name" value="HsaA"/>
    <property type="match status" value="1"/>
</dbReference>
<feature type="domain" description="Acyl-CoA dehydrogenase/oxidase N-terminal" evidence="8">
    <location>
        <begin position="6"/>
        <end position="118"/>
    </location>
</feature>
<comment type="caution">
    <text evidence="9">The sequence shown here is derived from an EMBL/GenBank/DDBJ whole genome shotgun (WGS) entry which is preliminary data.</text>
</comment>
<dbReference type="InterPro" id="IPR036250">
    <property type="entry name" value="AcylCo_DH-like_C"/>
</dbReference>
<protein>
    <submittedName>
        <fullName evidence="9">Acyl-CoA dehydrogenase</fullName>
    </submittedName>
</protein>
<evidence type="ECO:0000256" key="2">
    <source>
        <dbReference type="ARBA" id="ARBA00009347"/>
    </source>
</evidence>
<dbReference type="EMBL" id="BNJG01000001">
    <property type="protein sequence ID" value="GHO54808.1"/>
    <property type="molecule type" value="Genomic_DNA"/>
</dbReference>
<dbReference type="Proteomes" id="UP000654345">
    <property type="component" value="Unassembled WGS sequence"/>
</dbReference>
<reference evidence="9 10" key="1">
    <citation type="journal article" date="2021" name="Int. J. Syst. Evol. Microbiol.">
        <title>Reticulibacter mediterranei gen. nov., sp. nov., within the new family Reticulibacteraceae fam. nov., and Ktedonospora formicarum gen. nov., sp. nov., Ktedonobacter robiniae sp. nov., Dictyobacter formicarum sp. nov. and Dictyobacter arantiisoli sp. nov., belonging to the class Ktedonobacteria.</title>
        <authorList>
            <person name="Yabe S."/>
            <person name="Zheng Y."/>
            <person name="Wang C.M."/>
            <person name="Sakai Y."/>
            <person name="Abe K."/>
            <person name="Yokota A."/>
            <person name="Donadio S."/>
            <person name="Cavaletti L."/>
            <person name="Monciardini P."/>
        </authorList>
    </citation>
    <scope>NUCLEOTIDE SEQUENCE [LARGE SCALE GENOMIC DNA]</scope>
    <source>
        <strain evidence="9 10">SOSP1-30</strain>
    </source>
</reference>
<name>A0ABQ3UPX5_9CHLR</name>
<sequence length="383" mass="42205">MDFTLNDEQIAIRDTCREFAAQEIKPRAEEMDATGQFPYDLVGKMGQLGLLGLPFPEEYGGAGADFLSYCLAIEEISRGDVSVGITMEAHTSLGATPFYLFGSEEQKQRYLLPLATGERLWAFGLTEAEAGSDSGGTRTRAVLKEDGQWHINGSKVFITNAGTNITGGVTITAVTGQRPDGRNEITNLIVPKGTPGYVIGNPYKKMGWKASDTRPLSFEECMVPEENILGKRGDGFKQFMQILDAGRVAIAALSVGLAQACLDEALSYARERKQFGKSISAYQAIQFKLADMDMEIELARLMYYKAAWLHMQGKPYRREASMAKLFASETAKRAADQAVQIHGGYGFMDEYPVSRYWRSVKINEIGEGTSEVQRMLIAKELGC</sequence>
<dbReference type="InterPro" id="IPR006089">
    <property type="entry name" value="Acyl-CoA_DH_CS"/>
</dbReference>
<evidence type="ECO:0000256" key="3">
    <source>
        <dbReference type="ARBA" id="ARBA00022630"/>
    </source>
</evidence>
<evidence type="ECO:0000259" key="8">
    <source>
        <dbReference type="Pfam" id="PF02771"/>
    </source>
</evidence>
<dbReference type="InterPro" id="IPR046373">
    <property type="entry name" value="Acyl-CoA_Oxase/DH_mid-dom_sf"/>
</dbReference>
<dbReference type="SUPFAM" id="SSF56645">
    <property type="entry name" value="Acyl-CoA dehydrogenase NM domain-like"/>
    <property type="match status" value="1"/>
</dbReference>
<dbReference type="Gene3D" id="1.10.540.10">
    <property type="entry name" value="Acyl-CoA dehydrogenase/oxidase, N-terminal domain"/>
    <property type="match status" value="1"/>
</dbReference>
<evidence type="ECO:0000313" key="9">
    <source>
        <dbReference type="EMBL" id="GHO54808.1"/>
    </source>
</evidence>
<dbReference type="Gene3D" id="1.20.140.10">
    <property type="entry name" value="Butyryl-CoA Dehydrogenase, subunit A, domain 3"/>
    <property type="match status" value="1"/>
</dbReference>
<dbReference type="Gene3D" id="2.40.110.10">
    <property type="entry name" value="Butyryl-CoA Dehydrogenase, subunit A, domain 2"/>
    <property type="match status" value="1"/>
</dbReference>
<dbReference type="InterPro" id="IPR013786">
    <property type="entry name" value="AcylCoA_DH/ox_N"/>
</dbReference>
<evidence type="ECO:0000259" key="7">
    <source>
        <dbReference type="Pfam" id="PF02770"/>
    </source>
</evidence>
<proteinExistence type="inferred from homology"/>